<evidence type="ECO:0000313" key="3">
    <source>
        <dbReference type="EMBL" id="ODP36213.1"/>
    </source>
</evidence>
<keyword evidence="1" id="KW-1133">Transmembrane helix</keyword>
<organism evidence="3 4">
    <name type="scientific">Sphingomonas turrisvirgatae</name>
    <dbReference type="NCBI Taxonomy" id="1888892"/>
    <lineage>
        <taxon>Bacteria</taxon>
        <taxon>Pseudomonadati</taxon>
        <taxon>Pseudomonadota</taxon>
        <taxon>Alphaproteobacteria</taxon>
        <taxon>Sphingomonadales</taxon>
        <taxon>Sphingomonadaceae</taxon>
        <taxon>Sphingomonas</taxon>
    </lineage>
</organism>
<name>A0A1E3LR59_9SPHN</name>
<dbReference type="Gene3D" id="3.40.50.1110">
    <property type="entry name" value="SGNH hydrolase"/>
    <property type="match status" value="1"/>
</dbReference>
<keyword evidence="1" id="KW-0812">Transmembrane</keyword>
<gene>
    <name evidence="3" type="ORF">BFL28_07340</name>
</gene>
<protein>
    <recommendedName>
        <fullName evidence="2">SGNH hydrolase-type esterase domain-containing protein</fullName>
    </recommendedName>
</protein>
<feature type="domain" description="SGNH hydrolase-type esterase" evidence="2">
    <location>
        <begin position="75"/>
        <end position="222"/>
    </location>
</feature>
<dbReference type="Proteomes" id="UP000094487">
    <property type="component" value="Unassembled WGS sequence"/>
</dbReference>
<feature type="transmembrane region" description="Helical" evidence="1">
    <location>
        <begin position="17"/>
        <end position="34"/>
    </location>
</feature>
<evidence type="ECO:0000313" key="4">
    <source>
        <dbReference type="Proteomes" id="UP000094487"/>
    </source>
</evidence>
<dbReference type="OrthoDB" id="9790057at2"/>
<dbReference type="STRING" id="1888892.BFL28_07340"/>
<dbReference type="RefSeq" id="WP_069322082.1">
    <property type="nucleotide sequence ID" value="NZ_MDDS01000081.1"/>
</dbReference>
<dbReference type="InterPro" id="IPR036514">
    <property type="entry name" value="SGNH_hydro_sf"/>
</dbReference>
<comment type="caution">
    <text evidence="3">The sequence shown here is derived from an EMBL/GenBank/DDBJ whole genome shotgun (WGS) entry which is preliminary data.</text>
</comment>
<dbReference type="Pfam" id="PF13472">
    <property type="entry name" value="Lipase_GDSL_2"/>
    <property type="match status" value="1"/>
</dbReference>
<dbReference type="InterPro" id="IPR013830">
    <property type="entry name" value="SGNH_hydro"/>
</dbReference>
<dbReference type="EMBL" id="MDDS01000081">
    <property type="protein sequence ID" value="ODP36213.1"/>
    <property type="molecule type" value="Genomic_DNA"/>
</dbReference>
<dbReference type="AlphaFoldDB" id="A0A1E3LR59"/>
<keyword evidence="1" id="KW-0472">Membrane</keyword>
<reference evidence="3 4" key="1">
    <citation type="submission" date="2016-08" db="EMBL/GenBank/DDBJ databases">
        <title>Draft genome of the agarase producing Sphingomonas sp. MCT13.</title>
        <authorList>
            <person name="D'Andrea M.M."/>
            <person name="Rossolini G.M."/>
            <person name="Thaller M.C."/>
        </authorList>
    </citation>
    <scope>NUCLEOTIDE SEQUENCE [LARGE SCALE GENOMIC DNA]</scope>
    <source>
        <strain evidence="3 4">MCT13</strain>
    </source>
</reference>
<accession>A0A1E3LR59</accession>
<proteinExistence type="predicted"/>
<sequence>MDEMASVKAEGGVRRKLLFALAIFVAVLTGWMFGRNAERERLFAEAAASPLPTAPVPASLRGCSIWFIGSSSIANWHSMPEDMAPWEARNRGIGGATMREITHRFKNEPDGVPPAAIVYYAGENDIAFGGTADHAIADLQAFIAAKRARYGQMKMMIVSLKPSPTRWDDRPKQLDFNRRASAIATGQADLAFLDIEASLLIAGRPGPYFREDGIHLNDAGYRKWPQAIAGAMPIILPDQARRCNAPPRQA</sequence>
<dbReference type="GO" id="GO:0016788">
    <property type="term" value="F:hydrolase activity, acting on ester bonds"/>
    <property type="evidence" value="ECO:0007669"/>
    <property type="project" value="UniProtKB-ARBA"/>
</dbReference>
<dbReference type="SUPFAM" id="SSF52266">
    <property type="entry name" value="SGNH hydrolase"/>
    <property type="match status" value="1"/>
</dbReference>
<evidence type="ECO:0000259" key="2">
    <source>
        <dbReference type="Pfam" id="PF13472"/>
    </source>
</evidence>
<evidence type="ECO:0000256" key="1">
    <source>
        <dbReference type="SAM" id="Phobius"/>
    </source>
</evidence>
<keyword evidence="4" id="KW-1185">Reference proteome</keyword>